<dbReference type="PROSITE" id="PS51375">
    <property type="entry name" value="PPR"/>
    <property type="match status" value="11"/>
</dbReference>
<dbReference type="Gene3D" id="1.25.40.10">
    <property type="entry name" value="Tetratricopeptide repeat domain"/>
    <property type="match status" value="4"/>
</dbReference>
<name>A0A7S4FU30_9EUGL</name>
<feature type="repeat" description="PPR" evidence="2">
    <location>
        <begin position="750"/>
        <end position="784"/>
    </location>
</feature>
<feature type="repeat" description="PPR" evidence="2">
    <location>
        <begin position="575"/>
        <end position="609"/>
    </location>
</feature>
<organism evidence="4">
    <name type="scientific">Eutreptiella gymnastica</name>
    <dbReference type="NCBI Taxonomy" id="73025"/>
    <lineage>
        <taxon>Eukaryota</taxon>
        <taxon>Discoba</taxon>
        <taxon>Euglenozoa</taxon>
        <taxon>Euglenida</taxon>
        <taxon>Spirocuta</taxon>
        <taxon>Euglenophyceae</taxon>
        <taxon>Eutreptiales</taxon>
        <taxon>Eutreptiaceae</taxon>
        <taxon>Eutreptiella</taxon>
    </lineage>
</organism>
<feature type="repeat" description="PPR" evidence="2">
    <location>
        <begin position="394"/>
        <end position="428"/>
    </location>
</feature>
<feature type="repeat" description="PPR" evidence="2">
    <location>
        <begin position="359"/>
        <end position="393"/>
    </location>
</feature>
<accession>A0A7S4FU30</accession>
<evidence type="ECO:0000313" key="4">
    <source>
        <dbReference type="EMBL" id="CAE0813165.1"/>
    </source>
</evidence>
<feature type="repeat" description="PPR" evidence="2">
    <location>
        <begin position="324"/>
        <end position="358"/>
    </location>
</feature>
<protein>
    <recommendedName>
        <fullName evidence="5">Pentacotripeptide-repeat region of PRORP domain-containing protein</fullName>
    </recommendedName>
</protein>
<feature type="repeat" description="PPR" evidence="2">
    <location>
        <begin position="610"/>
        <end position="644"/>
    </location>
</feature>
<feature type="repeat" description="PPR" evidence="2">
    <location>
        <begin position="715"/>
        <end position="749"/>
    </location>
</feature>
<evidence type="ECO:0008006" key="5">
    <source>
        <dbReference type="Google" id="ProtNLM"/>
    </source>
</evidence>
<evidence type="ECO:0000256" key="3">
    <source>
        <dbReference type="SAM" id="MobiDB-lite"/>
    </source>
</evidence>
<evidence type="ECO:0000256" key="2">
    <source>
        <dbReference type="PROSITE-ProRule" id="PRU00708"/>
    </source>
</evidence>
<feature type="repeat" description="PPR" evidence="2">
    <location>
        <begin position="464"/>
        <end position="498"/>
    </location>
</feature>
<reference evidence="4" key="1">
    <citation type="submission" date="2021-01" db="EMBL/GenBank/DDBJ databases">
        <authorList>
            <person name="Corre E."/>
            <person name="Pelletier E."/>
            <person name="Niang G."/>
            <person name="Scheremetjew M."/>
            <person name="Finn R."/>
            <person name="Kale V."/>
            <person name="Holt S."/>
            <person name="Cochrane G."/>
            <person name="Meng A."/>
            <person name="Brown T."/>
            <person name="Cohen L."/>
        </authorList>
    </citation>
    <scope>NUCLEOTIDE SEQUENCE</scope>
    <source>
        <strain evidence="4">CCMP1594</strain>
    </source>
</reference>
<sequence>MNSNAGCPNQHVCRDASPHSWTASPNAGHCSERRISGLACQLQSVSLHSGCQCGYAQCLAQCVLAISGLYLLLASFVFGTSMVDWSALTAEHYVPKTLLPQPFTSPGVQTSIHSQSAPRLHQQARHTSSQLQAVVLPKDGGGGMPQEHRGPVRNSQPQPGGSKALSKWLKEPKQSTSSPLVTPDSEQFGLPLWRILCSHLPDKRQSAMAAILDASGLDLEDSKKLTLWLGSLRINRPTEQTLLYIQRHRETLQPTKGFYGSLVKRFSAQSNWGIALMVARAMQNAGFDPDASAYQVFIKALDDNGERRRAVLSKTVDHTDVGLRPQIYGAVIGMCLRGGRLDDALRVYRDMLELGPQPNEFTCNWLIKHCGKSGRWETSLEVFDSMQAAGIKPSVVTFSSLIHALGTAGQWQAAIEAFASMEKANVAPNEYTYSSLMAALRRGGERQRAQQLFEEMKDKGLQPTAHLYTVLMSAWQMTGDWQKVSEVFNEMTHQGVEADSVAYGVLLGAFHRAGHGVKENELAEQREIAGLDDHSCSLKGSLYQDMIKRDCQRHVEWEQAEKLFAKMHDSGVPRTRQIYNMMISVYVRSGQWAKAAHIFEQMRIEGIQPDIITYNCLISAFAKGQQYKRAARLFLLMRQKGIEPNVITFTALIHVSARTDRWDVALQLFEKMEEEGLMPNVVTYTTLIQAFAKAGQWPLAARVFEDMKLAGVKPTTVTYSTLINIFGEEGKLERAFQLFDEMQGVGLQPNAYIYSALITACSEASEHARADEMYKHMRAEGMIPNVVVYHGIIASYEATEQYDRILELWEGIQQEGAEIDDITWERVKRAYQLRSSF</sequence>
<dbReference type="EMBL" id="HBJA01069237">
    <property type="protein sequence ID" value="CAE0813165.1"/>
    <property type="molecule type" value="Transcribed_RNA"/>
</dbReference>
<feature type="region of interest" description="Disordered" evidence="3">
    <location>
        <begin position="135"/>
        <end position="182"/>
    </location>
</feature>
<evidence type="ECO:0000256" key="1">
    <source>
        <dbReference type="ARBA" id="ARBA00022737"/>
    </source>
</evidence>
<dbReference type="InterPro" id="IPR011990">
    <property type="entry name" value="TPR-like_helical_dom_sf"/>
</dbReference>
<dbReference type="InterPro" id="IPR002885">
    <property type="entry name" value="PPR_rpt"/>
</dbReference>
<feature type="repeat" description="PPR" evidence="2">
    <location>
        <begin position="645"/>
        <end position="679"/>
    </location>
</feature>
<keyword evidence="1" id="KW-0677">Repeat</keyword>
<dbReference type="Pfam" id="PF13041">
    <property type="entry name" value="PPR_2"/>
    <property type="match status" value="2"/>
</dbReference>
<dbReference type="NCBIfam" id="TIGR00756">
    <property type="entry name" value="PPR"/>
    <property type="match status" value="11"/>
</dbReference>
<feature type="repeat" description="PPR" evidence="2">
    <location>
        <begin position="680"/>
        <end position="714"/>
    </location>
</feature>
<dbReference type="AlphaFoldDB" id="A0A7S4FU30"/>
<dbReference type="PANTHER" id="PTHR47447">
    <property type="entry name" value="OS03G0856100 PROTEIN"/>
    <property type="match status" value="1"/>
</dbReference>
<feature type="repeat" description="PPR" evidence="2">
    <location>
        <begin position="429"/>
        <end position="463"/>
    </location>
</feature>
<gene>
    <name evidence="4" type="ORF">EGYM00163_LOCUS24316</name>
</gene>
<proteinExistence type="predicted"/>
<dbReference type="SUPFAM" id="SSF48452">
    <property type="entry name" value="TPR-like"/>
    <property type="match status" value="1"/>
</dbReference>
<dbReference type="Pfam" id="PF13812">
    <property type="entry name" value="PPR_3"/>
    <property type="match status" value="4"/>
</dbReference>
<dbReference type="PANTHER" id="PTHR47447:SF17">
    <property type="entry name" value="OS12G0638900 PROTEIN"/>
    <property type="match status" value="1"/>
</dbReference>